<proteinExistence type="predicted"/>
<feature type="region of interest" description="Disordered" evidence="1">
    <location>
        <begin position="1"/>
        <end position="38"/>
    </location>
</feature>
<dbReference type="HOGENOM" id="CLU_2004842_0_0_1"/>
<name>A0A0C3KCQ6_PISTI</name>
<evidence type="ECO:0000313" key="3">
    <source>
        <dbReference type="Proteomes" id="UP000054217"/>
    </source>
</evidence>
<dbReference type="Proteomes" id="UP000054217">
    <property type="component" value="Unassembled WGS sequence"/>
</dbReference>
<dbReference type="EMBL" id="KN831960">
    <property type="protein sequence ID" value="KIO07382.1"/>
    <property type="molecule type" value="Genomic_DNA"/>
</dbReference>
<dbReference type="AlphaFoldDB" id="A0A0C3KCQ6"/>
<keyword evidence="3" id="KW-1185">Reference proteome</keyword>
<reference evidence="3" key="2">
    <citation type="submission" date="2015-01" db="EMBL/GenBank/DDBJ databases">
        <title>Evolutionary Origins and Diversification of the Mycorrhizal Mutualists.</title>
        <authorList>
            <consortium name="DOE Joint Genome Institute"/>
            <consortium name="Mycorrhizal Genomics Consortium"/>
            <person name="Kohler A."/>
            <person name="Kuo A."/>
            <person name="Nagy L.G."/>
            <person name="Floudas D."/>
            <person name="Copeland A."/>
            <person name="Barry K.W."/>
            <person name="Cichocki N."/>
            <person name="Veneault-Fourrey C."/>
            <person name="LaButti K."/>
            <person name="Lindquist E.A."/>
            <person name="Lipzen A."/>
            <person name="Lundell T."/>
            <person name="Morin E."/>
            <person name="Murat C."/>
            <person name="Riley R."/>
            <person name="Ohm R."/>
            <person name="Sun H."/>
            <person name="Tunlid A."/>
            <person name="Henrissat B."/>
            <person name="Grigoriev I.V."/>
            <person name="Hibbett D.S."/>
            <person name="Martin F."/>
        </authorList>
    </citation>
    <scope>NUCLEOTIDE SEQUENCE [LARGE SCALE GENOMIC DNA]</scope>
    <source>
        <strain evidence="3">Marx 270</strain>
    </source>
</reference>
<protein>
    <submittedName>
        <fullName evidence="2">Uncharacterized protein</fullName>
    </submittedName>
</protein>
<reference evidence="2 3" key="1">
    <citation type="submission" date="2014-04" db="EMBL/GenBank/DDBJ databases">
        <authorList>
            <consortium name="DOE Joint Genome Institute"/>
            <person name="Kuo A."/>
            <person name="Kohler A."/>
            <person name="Costa M.D."/>
            <person name="Nagy L.G."/>
            <person name="Floudas D."/>
            <person name="Copeland A."/>
            <person name="Barry K.W."/>
            <person name="Cichocki N."/>
            <person name="Veneault-Fourrey C."/>
            <person name="LaButti K."/>
            <person name="Lindquist E.A."/>
            <person name="Lipzen A."/>
            <person name="Lundell T."/>
            <person name="Morin E."/>
            <person name="Murat C."/>
            <person name="Sun H."/>
            <person name="Tunlid A."/>
            <person name="Henrissat B."/>
            <person name="Grigoriev I.V."/>
            <person name="Hibbett D.S."/>
            <person name="Martin F."/>
            <person name="Nordberg H.P."/>
            <person name="Cantor M.N."/>
            <person name="Hua S.X."/>
        </authorList>
    </citation>
    <scope>NUCLEOTIDE SEQUENCE [LARGE SCALE GENOMIC DNA]</scope>
    <source>
        <strain evidence="2 3">Marx 270</strain>
    </source>
</reference>
<organism evidence="2 3">
    <name type="scientific">Pisolithus tinctorius Marx 270</name>
    <dbReference type="NCBI Taxonomy" id="870435"/>
    <lineage>
        <taxon>Eukaryota</taxon>
        <taxon>Fungi</taxon>
        <taxon>Dikarya</taxon>
        <taxon>Basidiomycota</taxon>
        <taxon>Agaricomycotina</taxon>
        <taxon>Agaricomycetes</taxon>
        <taxon>Agaricomycetidae</taxon>
        <taxon>Boletales</taxon>
        <taxon>Sclerodermatineae</taxon>
        <taxon>Pisolithaceae</taxon>
        <taxon>Pisolithus</taxon>
    </lineage>
</organism>
<evidence type="ECO:0000313" key="2">
    <source>
        <dbReference type="EMBL" id="KIO07382.1"/>
    </source>
</evidence>
<gene>
    <name evidence="2" type="ORF">M404DRAFT_23871</name>
</gene>
<evidence type="ECO:0000256" key="1">
    <source>
        <dbReference type="SAM" id="MobiDB-lite"/>
    </source>
</evidence>
<accession>A0A0C3KCQ6</accession>
<dbReference type="InParanoid" id="A0A0C3KCQ6"/>
<sequence>MEAQESQSPKERPPKQHVSMASKAINAGVGPSNQGETIPKGSSLKICIPAFKCRDSCPIPATVQVDSIIKAGPSIVQEVEESTVADTHPSTTVAPIQLTTTATPSALSPICAPIAEVSQMPSLS</sequence>